<feature type="domain" description="Periplasmic binding protein" evidence="5">
    <location>
        <begin position="37"/>
        <end position="282"/>
    </location>
</feature>
<evidence type="ECO:0000256" key="3">
    <source>
        <dbReference type="ARBA" id="ARBA00022729"/>
    </source>
</evidence>
<name>A0AAC9JP66_9HYPH</name>
<dbReference type="GO" id="GO:0030313">
    <property type="term" value="C:cell envelope"/>
    <property type="evidence" value="ECO:0007669"/>
    <property type="project" value="UniProtKB-SubCell"/>
</dbReference>
<protein>
    <submittedName>
        <fullName evidence="6">ABC transporter substrate-binding protein</fullName>
    </submittedName>
</protein>
<evidence type="ECO:0000313" key="7">
    <source>
        <dbReference type="Proteomes" id="UP000182703"/>
    </source>
</evidence>
<dbReference type="PANTHER" id="PTHR46847">
    <property type="entry name" value="D-ALLOSE-BINDING PERIPLASMIC PROTEIN-RELATED"/>
    <property type="match status" value="1"/>
</dbReference>
<evidence type="ECO:0000256" key="1">
    <source>
        <dbReference type="ARBA" id="ARBA00004196"/>
    </source>
</evidence>
<feature type="chain" id="PRO_5042032578" evidence="4">
    <location>
        <begin position="32"/>
        <end position="324"/>
    </location>
</feature>
<accession>A0AAC9JP66</accession>
<dbReference type="AlphaFoldDB" id="A0AAC9JP66"/>
<dbReference type="EMBL" id="CP018095">
    <property type="protein sequence ID" value="APF37079.1"/>
    <property type="molecule type" value="Genomic_DNA"/>
</dbReference>
<dbReference type="KEGG" id="cdq:BOQ54_06810"/>
<feature type="signal peptide" evidence="4">
    <location>
        <begin position="1"/>
        <end position="31"/>
    </location>
</feature>
<dbReference type="Proteomes" id="UP000182703">
    <property type="component" value="Chromosome"/>
</dbReference>
<evidence type="ECO:0000259" key="5">
    <source>
        <dbReference type="Pfam" id="PF13407"/>
    </source>
</evidence>
<sequence length="324" mass="34937">MKRGRSTMGVVKAFKALALAAALAAPAAAQAQDSKVIGVSIPAATHGWAGGMNYHAQEAVKRLEKTYPQLKFVLATAGDPGKQVSDIEDMMATRNIDALVVLPFESTPLTGPVKRVAEAGKWVTVVDRGLAEEGIEDLYVAGDNPGFGRVAGEFFRERMPSGGKIVVLRGIPTTIDNERVEAFRKAIEGSGIEIIGMEHGNWNRDSAFTVMQDFLSKHPKIDAVWASDDDMAVGVLEAINQAGRQDEMWVLGGAGMKEMIKRVMDGDKRVPANVTYPPAMIATAIEITALRFVSNAPVSGRFVIGSELITQENAQNFYFPDSPF</sequence>
<dbReference type="InterPro" id="IPR028082">
    <property type="entry name" value="Peripla_BP_I"/>
</dbReference>
<reference evidence="6 7" key="1">
    <citation type="submission" date="2016-11" db="EMBL/GenBank/DDBJ databases">
        <title>Complete genome sequence of the aerobically denitrifying bacterium Chelatococcus daeguensis TAD1.</title>
        <authorList>
            <person name="Yang Y."/>
            <person name="Huang S."/>
            <person name="Lin E."/>
        </authorList>
    </citation>
    <scope>NUCLEOTIDE SEQUENCE [LARGE SCALE GENOMIC DNA]</scope>
    <source>
        <strain evidence="6 7">TAD1</strain>
    </source>
</reference>
<evidence type="ECO:0000313" key="6">
    <source>
        <dbReference type="EMBL" id="APF37079.1"/>
    </source>
</evidence>
<evidence type="ECO:0000256" key="2">
    <source>
        <dbReference type="ARBA" id="ARBA00007639"/>
    </source>
</evidence>
<dbReference type="SUPFAM" id="SSF53822">
    <property type="entry name" value="Periplasmic binding protein-like I"/>
    <property type="match status" value="1"/>
</dbReference>
<dbReference type="PANTHER" id="PTHR46847:SF1">
    <property type="entry name" value="D-ALLOSE-BINDING PERIPLASMIC PROTEIN-RELATED"/>
    <property type="match status" value="1"/>
</dbReference>
<dbReference type="Gene3D" id="3.40.50.2300">
    <property type="match status" value="2"/>
</dbReference>
<evidence type="ECO:0000256" key="4">
    <source>
        <dbReference type="SAM" id="SignalP"/>
    </source>
</evidence>
<dbReference type="GO" id="GO:0030246">
    <property type="term" value="F:carbohydrate binding"/>
    <property type="evidence" value="ECO:0007669"/>
    <property type="project" value="UniProtKB-ARBA"/>
</dbReference>
<comment type="similarity">
    <text evidence="2">Belongs to the bacterial solute-binding protein 2 family.</text>
</comment>
<keyword evidence="3 4" id="KW-0732">Signal</keyword>
<comment type="subcellular location">
    <subcellularLocation>
        <location evidence="1">Cell envelope</location>
    </subcellularLocation>
</comment>
<keyword evidence="7" id="KW-1185">Reference proteome</keyword>
<dbReference type="Pfam" id="PF13407">
    <property type="entry name" value="Peripla_BP_4"/>
    <property type="match status" value="1"/>
</dbReference>
<dbReference type="InterPro" id="IPR025997">
    <property type="entry name" value="SBP_2_dom"/>
</dbReference>
<gene>
    <name evidence="6" type="ORF">BOQ54_06810</name>
</gene>
<proteinExistence type="inferred from homology"/>
<dbReference type="CDD" id="cd06311">
    <property type="entry name" value="PBP1_ABC_sugar_binding-like"/>
    <property type="match status" value="1"/>
</dbReference>
<organism evidence="6 7">
    <name type="scientific">Chelatococcus daeguensis</name>
    <dbReference type="NCBI Taxonomy" id="444444"/>
    <lineage>
        <taxon>Bacteria</taxon>
        <taxon>Pseudomonadati</taxon>
        <taxon>Pseudomonadota</taxon>
        <taxon>Alphaproteobacteria</taxon>
        <taxon>Hyphomicrobiales</taxon>
        <taxon>Chelatococcaceae</taxon>
        <taxon>Chelatococcus</taxon>
    </lineage>
</organism>